<dbReference type="EMBL" id="SHKO01000002">
    <property type="protein sequence ID" value="RZT94502.1"/>
    <property type="molecule type" value="Genomic_DNA"/>
</dbReference>
<keyword evidence="6" id="KW-1185">Reference proteome</keyword>
<dbReference type="InterPro" id="IPR008920">
    <property type="entry name" value="TF_FadR/GntR_C"/>
</dbReference>
<dbReference type="PANTHER" id="PTHR43537:SF24">
    <property type="entry name" value="GLUCONATE OPERON TRANSCRIPTIONAL REPRESSOR"/>
    <property type="match status" value="1"/>
</dbReference>
<proteinExistence type="predicted"/>
<dbReference type="Gene3D" id="1.10.10.10">
    <property type="entry name" value="Winged helix-like DNA-binding domain superfamily/Winged helix DNA-binding domain"/>
    <property type="match status" value="1"/>
</dbReference>
<evidence type="ECO:0000256" key="1">
    <source>
        <dbReference type="ARBA" id="ARBA00023015"/>
    </source>
</evidence>
<dbReference type="RefSeq" id="WP_130304344.1">
    <property type="nucleotide sequence ID" value="NZ_SHKO01000002.1"/>
</dbReference>
<keyword evidence="3" id="KW-0804">Transcription</keyword>
<sequence>MSIKFERVDVSLKKQVIDAMRKAIVEGSFVPGQKLVERELCQWFDVSRSLMREVLQQLEAEALITIVPFRGPMVSEIQLDEAKSIYAVRQALEALAGAGCAQFASESDIAALQANLALIAQCKDGTDHKTLVNAKNEFYNVLLNACGNPVVKEILTGLNNRINSLRRLSMGQPGRLTDTVQELQAIIEAIGNRDAQLASQLCAEHVGKAANIALQVMAEQTNDKEAGSTHEATIPQ</sequence>
<protein>
    <submittedName>
        <fullName evidence="5">GntR family transcriptional regulator</fullName>
    </submittedName>
</protein>
<dbReference type="InterPro" id="IPR036388">
    <property type="entry name" value="WH-like_DNA-bd_sf"/>
</dbReference>
<dbReference type="PANTHER" id="PTHR43537">
    <property type="entry name" value="TRANSCRIPTIONAL REGULATOR, GNTR FAMILY"/>
    <property type="match status" value="1"/>
</dbReference>
<dbReference type="Pfam" id="PF07729">
    <property type="entry name" value="FCD"/>
    <property type="match status" value="1"/>
</dbReference>
<evidence type="ECO:0000313" key="6">
    <source>
        <dbReference type="Proteomes" id="UP000293398"/>
    </source>
</evidence>
<dbReference type="GO" id="GO:0003700">
    <property type="term" value="F:DNA-binding transcription factor activity"/>
    <property type="evidence" value="ECO:0007669"/>
    <property type="project" value="InterPro"/>
</dbReference>
<dbReference type="Proteomes" id="UP000293398">
    <property type="component" value="Unassembled WGS sequence"/>
</dbReference>
<evidence type="ECO:0000313" key="5">
    <source>
        <dbReference type="EMBL" id="RZT94502.1"/>
    </source>
</evidence>
<dbReference type="SUPFAM" id="SSF48008">
    <property type="entry name" value="GntR ligand-binding domain-like"/>
    <property type="match status" value="1"/>
</dbReference>
<evidence type="ECO:0000256" key="2">
    <source>
        <dbReference type="ARBA" id="ARBA00023125"/>
    </source>
</evidence>
<accession>A0A4Q7VFJ0</accession>
<dbReference type="SMART" id="SM00895">
    <property type="entry name" value="FCD"/>
    <property type="match status" value="1"/>
</dbReference>
<comment type="caution">
    <text evidence="5">The sequence shown here is derived from an EMBL/GenBank/DDBJ whole genome shotgun (WGS) entry which is preliminary data.</text>
</comment>
<dbReference type="GO" id="GO:0003677">
    <property type="term" value="F:DNA binding"/>
    <property type="evidence" value="ECO:0007669"/>
    <property type="project" value="UniProtKB-KW"/>
</dbReference>
<dbReference type="SUPFAM" id="SSF46785">
    <property type="entry name" value="Winged helix' DNA-binding domain"/>
    <property type="match status" value="1"/>
</dbReference>
<dbReference type="CDD" id="cd07377">
    <property type="entry name" value="WHTH_GntR"/>
    <property type="match status" value="1"/>
</dbReference>
<dbReference type="InterPro" id="IPR000524">
    <property type="entry name" value="Tscrpt_reg_HTH_GntR"/>
</dbReference>
<keyword evidence="2" id="KW-0238">DNA-binding</keyword>
<keyword evidence="1" id="KW-0805">Transcription regulation</keyword>
<gene>
    <name evidence="5" type="ORF">EV681_2922</name>
</gene>
<organism evidence="5 6">
    <name type="scientific">Advenella incenata</name>
    <dbReference type="NCBI Taxonomy" id="267800"/>
    <lineage>
        <taxon>Bacteria</taxon>
        <taxon>Pseudomonadati</taxon>
        <taxon>Pseudomonadota</taxon>
        <taxon>Betaproteobacteria</taxon>
        <taxon>Burkholderiales</taxon>
        <taxon>Alcaligenaceae</taxon>
    </lineage>
</organism>
<reference evidence="5 6" key="1">
    <citation type="submission" date="2019-02" db="EMBL/GenBank/DDBJ databases">
        <title>Genomic Encyclopedia of Type Strains, Phase IV (KMG-IV): sequencing the most valuable type-strain genomes for metagenomic binning, comparative biology and taxonomic classification.</title>
        <authorList>
            <person name="Goeker M."/>
        </authorList>
    </citation>
    <scope>NUCLEOTIDE SEQUENCE [LARGE SCALE GENOMIC DNA]</scope>
    <source>
        <strain evidence="5 6">DSM 23814</strain>
    </source>
</reference>
<dbReference type="PROSITE" id="PS50949">
    <property type="entry name" value="HTH_GNTR"/>
    <property type="match status" value="1"/>
</dbReference>
<evidence type="ECO:0000259" key="4">
    <source>
        <dbReference type="PROSITE" id="PS50949"/>
    </source>
</evidence>
<dbReference type="InterPro" id="IPR036390">
    <property type="entry name" value="WH_DNA-bd_sf"/>
</dbReference>
<dbReference type="SMART" id="SM00345">
    <property type="entry name" value="HTH_GNTR"/>
    <property type="match status" value="1"/>
</dbReference>
<name>A0A4Q7VFJ0_9BURK</name>
<feature type="domain" description="HTH gntR-type" evidence="4">
    <location>
        <begin position="10"/>
        <end position="77"/>
    </location>
</feature>
<dbReference type="OrthoDB" id="8680857at2"/>
<dbReference type="AlphaFoldDB" id="A0A4Q7VFJ0"/>
<dbReference type="Pfam" id="PF00392">
    <property type="entry name" value="GntR"/>
    <property type="match status" value="1"/>
</dbReference>
<dbReference type="Gene3D" id="1.20.120.530">
    <property type="entry name" value="GntR ligand-binding domain-like"/>
    <property type="match status" value="1"/>
</dbReference>
<dbReference type="InterPro" id="IPR011711">
    <property type="entry name" value="GntR_C"/>
</dbReference>
<evidence type="ECO:0000256" key="3">
    <source>
        <dbReference type="ARBA" id="ARBA00023163"/>
    </source>
</evidence>